<name>A0A5J4YTR7_PORPP</name>
<proteinExistence type="predicted"/>
<dbReference type="GO" id="GO:0003691">
    <property type="term" value="F:double-stranded telomeric DNA binding"/>
    <property type="evidence" value="ECO:0007669"/>
    <property type="project" value="TreeGrafter"/>
</dbReference>
<dbReference type="PANTHER" id="PTHR18867">
    <property type="entry name" value="RAD50"/>
    <property type="match status" value="1"/>
</dbReference>
<feature type="coiled-coil region" evidence="1">
    <location>
        <begin position="490"/>
        <end position="584"/>
    </location>
</feature>
<dbReference type="GO" id="GO:0070192">
    <property type="term" value="P:chromosome organization involved in meiotic cell cycle"/>
    <property type="evidence" value="ECO:0007669"/>
    <property type="project" value="TreeGrafter"/>
</dbReference>
<dbReference type="Proteomes" id="UP000324585">
    <property type="component" value="Unassembled WGS sequence"/>
</dbReference>
<accession>A0A5J4YTR7</accession>
<feature type="region of interest" description="Disordered" evidence="2">
    <location>
        <begin position="1076"/>
        <end position="1098"/>
    </location>
</feature>
<organism evidence="3 4">
    <name type="scientific">Porphyridium purpureum</name>
    <name type="common">Red alga</name>
    <name type="synonym">Porphyridium cruentum</name>
    <dbReference type="NCBI Taxonomy" id="35688"/>
    <lineage>
        <taxon>Eukaryota</taxon>
        <taxon>Rhodophyta</taxon>
        <taxon>Bangiophyceae</taxon>
        <taxon>Porphyridiales</taxon>
        <taxon>Porphyridiaceae</taxon>
        <taxon>Porphyridium</taxon>
    </lineage>
</organism>
<evidence type="ECO:0000313" key="4">
    <source>
        <dbReference type="Proteomes" id="UP000324585"/>
    </source>
</evidence>
<dbReference type="GO" id="GO:0006302">
    <property type="term" value="P:double-strand break repair"/>
    <property type="evidence" value="ECO:0007669"/>
    <property type="project" value="TreeGrafter"/>
</dbReference>
<dbReference type="GO" id="GO:0000722">
    <property type="term" value="P:telomere maintenance via recombination"/>
    <property type="evidence" value="ECO:0007669"/>
    <property type="project" value="TreeGrafter"/>
</dbReference>
<feature type="compositionally biased region" description="Polar residues" evidence="2">
    <location>
        <begin position="1084"/>
        <end position="1098"/>
    </location>
</feature>
<sequence>MACSGGCELEKLLEETEHEVATKHAENLQLKVELQRAIKQIEQIKKEAQRADANKENDADGLQAKLNQALLVEKKQMASQLASAQFARDHAKKELAATLEQLEASQREKLAAQEELMKRKRVCDEAERECQKLRTDLEACTTAFEREIAELDEDLIKMKGLYDAAEAARKALEEQGLNHDEQLAVERENAVEKAKALEKTRADQQKQHDVLQEELAKTKSSQEGHMHESARLTQEVNLLRERNEELYSHVGISDARIAELQNQVQELDRARQTKEVVGKDLELELEGVKAAFSAASKAHDEACAALECMKVELGTERERVASFQSTKRQLEQAERENTHIAQELQKISAQLDKERTKSADLDLALNDTLDRKNGVEAELRHVLEQYAHLQSQDGEATARLEQMEAELMQMRHSSAELRDVACGNQVQEWQAVLARERDQLARVLNDNNRLQHAVCQSEQEYSQLHLALQQAHQAMASQTESLRQSFVQQMQATSAEYDAVEAERARLSTECDILRAQVDSTKATLLAELEAGARRVKTLEDEKSTLLQHGQDREEYEEIMRQEIAKSERRLDEVHAQVSALTKSLAERDEGLKLVRRESVEETRRLTDELKTCTHELDSFKARVAALQSVEAQNNSLVGQIHELSQQVQDKDVIQARCEELEAELAECRAQIPLVMSDMAIVRDRLTLAEERVVDLKRVERVCERLETQLREAQERVQSYDDLDRTALALKIQLAAVQEELEKAWTHAAAVDADLQKTRAEKERFAGEMQSEVEAGRAEHAEECSKLKAAVGEADAACAHLRQLLCARDQVIANLEASQNAMKKELEDTQHCLTGAFEERNKVMLEVVSLRQAEAQHKVLELEVKDLRARLEALQCTERKYEELKATEVTLNEQVGRLESEITSLAAISSESLRKEQEAQEALRRTVASLEEQTHLAETLEARVAALSETETKYTALASGMEALDKQLQGREIELAKVSEALTVAKQGLELAQLEADRRVQEHVDQTQHKLNQMEAEHSELVERELSLKQKVDLLDEELLTARRAMSSLERALADASAEESSIQASMKEEICSLQSRLDDTEQRASQAEESVKGATSEQLRIQEELDVARAELLSAQEGKAGLEQARDALQKKLQAAEAAVTASASPLQKSSTRKRAREEETECAECARNLDANSKLRVKLKKVEDNARKLKVLLSESEIARQDLEELYAEVEREKRKLTRESRAALKESDAGRAGSQTPSKTMQL</sequence>
<dbReference type="EMBL" id="VRMN01000005">
    <property type="protein sequence ID" value="KAA8494330.1"/>
    <property type="molecule type" value="Genomic_DNA"/>
</dbReference>
<dbReference type="OMA" id="RLKEWCS"/>
<dbReference type="Gene3D" id="1.20.5.170">
    <property type="match status" value="1"/>
</dbReference>
<evidence type="ECO:0000313" key="3">
    <source>
        <dbReference type="EMBL" id="KAA8494330.1"/>
    </source>
</evidence>
<keyword evidence="1" id="KW-0175">Coiled coil</keyword>
<feature type="region of interest" description="Disordered" evidence="2">
    <location>
        <begin position="199"/>
        <end position="229"/>
    </location>
</feature>
<feature type="coiled-coil region" evidence="1">
    <location>
        <begin position="696"/>
        <end position="740"/>
    </location>
</feature>
<dbReference type="AlphaFoldDB" id="A0A5J4YTR7"/>
<comment type="caution">
    <text evidence="3">The sequence shown here is derived from an EMBL/GenBank/DDBJ whole genome shotgun (WGS) entry which is preliminary data.</text>
</comment>
<feature type="compositionally biased region" description="Polar residues" evidence="2">
    <location>
        <begin position="1236"/>
        <end position="1246"/>
    </location>
</feature>
<gene>
    <name evidence="3" type="ORF">FVE85_4305</name>
</gene>
<dbReference type="GO" id="GO:0007004">
    <property type="term" value="P:telomere maintenance via telomerase"/>
    <property type="evidence" value="ECO:0007669"/>
    <property type="project" value="TreeGrafter"/>
</dbReference>
<feature type="coiled-coil region" evidence="1">
    <location>
        <begin position="323"/>
        <end position="453"/>
    </location>
</feature>
<evidence type="ECO:0000256" key="2">
    <source>
        <dbReference type="SAM" id="MobiDB-lite"/>
    </source>
</evidence>
<dbReference type="GO" id="GO:0000794">
    <property type="term" value="C:condensed nuclear chromosome"/>
    <property type="evidence" value="ECO:0007669"/>
    <property type="project" value="TreeGrafter"/>
</dbReference>
<feature type="compositionally biased region" description="Basic and acidic residues" evidence="2">
    <location>
        <begin position="1214"/>
        <end position="1232"/>
    </location>
</feature>
<dbReference type="GO" id="GO:0030870">
    <property type="term" value="C:Mre11 complex"/>
    <property type="evidence" value="ECO:0007669"/>
    <property type="project" value="TreeGrafter"/>
</dbReference>
<reference evidence="4" key="1">
    <citation type="journal article" date="2019" name="Nat. Commun.">
        <title>Expansion of phycobilisome linker gene families in mesophilic red algae.</title>
        <authorList>
            <person name="Lee J."/>
            <person name="Kim D."/>
            <person name="Bhattacharya D."/>
            <person name="Yoon H.S."/>
        </authorList>
    </citation>
    <scope>NUCLEOTIDE SEQUENCE [LARGE SCALE GENOMIC DNA]</scope>
    <source>
        <strain evidence="4">CCMP 1328</strain>
    </source>
</reference>
<protein>
    <submittedName>
        <fullName evidence="3">Uncharacterized protein</fullName>
    </submittedName>
</protein>
<dbReference type="GO" id="GO:0043047">
    <property type="term" value="F:single-stranded telomeric DNA binding"/>
    <property type="evidence" value="ECO:0007669"/>
    <property type="project" value="TreeGrafter"/>
</dbReference>
<dbReference type="SUPFAM" id="SSF57997">
    <property type="entry name" value="Tropomyosin"/>
    <property type="match status" value="1"/>
</dbReference>
<keyword evidence="4" id="KW-1185">Reference proteome</keyword>
<dbReference type="GO" id="GO:0051880">
    <property type="term" value="F:G-quadruplex DNA binding"/>
    <property type="evidence" value="ECO:0007669"/>
    <property type="project" value="TreeGrafter"/>
</dbReference>
<feature type="region of interest" description="Disordered" evidence="2">
    <location>
        <begin position="1214"/>
        <end position="1246"/>
    </location>
</feature>
<evidence type="ECO:0000256" key="1">
    <source>
        <dbReference type="SAM" id="Coils"/>
    </source>
</evidence>
<feature type="coiled-coil region" evidence="1">
    <location>
        <begin position="627"/>
        <end position="671"/>
    </location>
</feature>
<dbReference type="PANTHER" id="PTHR18867:SF12">
    <property type="entry name" value="DNA REPAIR PROTEIN RAD50"/>
    <property type="match status" value="1"/>
</dbReference>